<keyword evidence="5" id="KW-0106">Calcium</keyword>
<name>A0A6P8DPG1_PUNGR</name>
<keyword evidence="3" id="KW-0813">Transport</keyword>
<feature type="domain" description="EF-hand" evidence="12">
    <location>
        <begin position="294"/>
        <end position="322"/>
    </location>
</feature>
<dbReference type="GO" id="GO:0005886">
    <property type="term" value="C:plasma membrane"/>
    <property type="evidence" value="ECO:0007669"/>
    <property type="project" value="TreeGrafter"/>
</dbReference>
<dbReference type="PROSITE" id="PS50222">
    <property type="entry name" value="EF_HAND_2"/>
    <property type="match status" value="1"/>
</dbReference>
<evidence type="ECO:0000313" key="14">
    <source>
        <dbReference type="RefSeq" id="XP_031396264.1"/>
    </source>
</evidence>
<evidence type="ECO:0000256" key="4">
    <source>
        <dbReference type="ARBA" id="ARBA00022692"/>
    </source>
</evidence>
<evidence type="ECO:0000256" key="3">
    <source>
        <dbReference type="ARBA" id="ARBA00022448"/>
    </source>
</evidence>
<dbReference type="OrthoDB" id="415460at2759"/>
<dbReference type="Pfam" id="PF07885">
    <property type="entry name" value="Ion_trans_2"/>
    <property type="match status" value="2"/>
</dbReference>
<evidence type="ECO:0000256" key="1">
    <source>
        <dbReference type="ARBA" id="ARBA00004141"/>
    </source>
</evidence>
<dbReference type="InterPro" id="IPR013099">
    <property type="entry name" value="K_chnl_dom"/>
</dbReference>
<dbReference type="GO" id="GO:0022841">
    <property type="term" value="F:potassium ion leak channel activity"/>
    <property type="evidence" value="ECO:0007669"/>
    <property type="project" value="TreeGrafter"/>
</dbReference>
<gene>
    <name evidence="14" type="primary">LOC116207456</name>
</gene>
<reference evidence="13" key="1">
    <citation type="journal article" date="2020" name="Plant Biotechnol. J.">
        <title>The pomegranate (Punica granatum L.) draft genome dissects genetic divergence between soft- and hard-seeded cultivars.</title>
        <authorList>
            <person name="Luo X."/>
            <person name="Li H."/>
            <person name="Wu Z."/>
            <person name="Yao W."/>
            <person name="Zhao P."/>
            <person name="Cao D."/>
            <person name="Yu H."/>
            <person name="Li K."/>
            <person name="Poudel K."/>
            <person name="Zhao D."/>
            <person name="Zhang F."/>
            <person name="Xia X."/>
            <person name="Chen L."/>
            <person name="Wang Q."/>
            <person name="Jing D."/>
            <person name="Cao S."/>
        </authorList>
    </citation>
    <scope>NUCLEOTIDE SEQUENCE [LARGE SCALE GENOMIC DNA]</scope>
    <source>
        <strain evidence="13">cv. Tunisia</strain>
    </source>
</reference>
<feature type="region of interest" description="Disordered" evidence="10">
    <location>
        <begin position="1"/>
        <end position="30"/>
    </location>
</feature>
<feature type="compositionally biased region" description="Polar residues" evidence="10">
    <location>
        <begin position="14"/>
        <end position="23"/>
    </location>
</feature>
<evidence type="ECO:0000256" key="7">
    <source>
        <dbReference type="ARBA" id="ARBA00023065"/>
    </source>
</evidence>
<keyword evidence="9" id="KW-0407">Ion channel</keyword>
<organism evidence="13 14">
    <name type="scientific">Punica granatum</name>
    <name type="common">Pomegranate</name>
    <dbReference type="NCBI Taxonomy" id="22663"/>
    <lineage>
        <taxon>Eukaryota</taxon>
        <taxon>Viridiplantae</taxon>
        <taxon>Streptophyta</taxon>
        <taxon>Embryophyta</taxon>
        <taxon>Tracheophyta</taxon>
        <taxon>Spermatophyta</taxon>
        <taxon>Magnoliopsida</taxon>
        <taxon>eudicotyledons</taxon>
        <taxon>Gunneridae</taxon>
        <taxon>Pentapetalae</taxon>
        <taxon>rosids</taxon>
        <taxon>malvids</taxon>
        <taxon>Myrtales</taxon>
        <taxon>Lythraceae</taxon>
        <taxon>Punica</taxon>
    </lineage>
</organism>
<dbReference type="GO" id="GO:0009705">
    <property type="term" value="C:plant-type vacuole membrane"/>
    <property type="evidence" value="ECO:0007669"/>
    <property type="project" value="TreeGrafter"/>
</dbReference>
<keyword evidence="8 11" id="KW-0472">Membrane</keyword>
<evidence type="ECO:0000256" key="10">
    <source>
        <dbReference type="SAM" id="MobiDB-lite"/>
    </source>
</evidence>
<dbReference type="SUPFAM" id="SSF81324">
    <property type="entry name" value="Voltage-gated potassium channels"/>
    <property type="match status" value="2"/>
</dbReference>
<proteinExistence type="inferred from homology"/>
<keyword evidence="6 11" id="KW-1133">Transmembrane helix</keyword>
<dbReference type="InterPro" id="IPR011992">
    <property type="entry name" value="EF-hand-dom_pair"/>
</dbReference>
<dbReference type="InterPro" id="IPR003280">
    <property type="entry name" value="2pore_dom_K_chnl"/>
</dbReference>
<dbReference type="RefSeq" id="XP_031396264.1">
    <property type="nucleotide sequence ID" value="XM_031540404.1"/>
</dbReference>
<dbReference type="GO" id="GO:0030322">
    <property type="term" value="P:stabilization of membrane potential"/>
    <property type="evidence" value="ECO:0007669"/>
    <property type="project" value="TreeGrafter"/>
</dbReference>
<keyword evidence="13" id="KW-1185">Reference proteome</keyword>
<evidence type="ECO:0000256" key="5">
    <source>
        <dbReference type="ARBA" id="ARBA00022837"/>
    </source>
</evidence>
<protein>
    <submittedName>
        <fullName evidence="14">Two-pore potassium channel 1-like</fullName>
    </submittedName>
</protein>
<feature type="transmembrane region" description="Helical" evidence="11">
    <location>
        <begin position="45"/>
        <end position="66"/>
    </location>
</feature>
<dbReference type="PRINTS" id="PR01333">
    <property type="entry name" value="2POREKCHANEL"/>
</dbReference>
<dbReference type="PANTHER" id="PTHR11003">
    <property type="entry name" value="POTASSIUM CHANNEL, SUBFAMILY K"/>
    <property type="match status" value="1"/>
</dbReference>
<dbReference type="InterPro" id="IPR002048">
    <property type="entry name" value="EF_hand_dom"/>
</dbReference>
<evidence type="ECO:0000256" key="9">
    <source>
        <dbReference type="ARBA" id="ARBA00023303"/>
    </source>
</evidence>
<dbReference type="PROSITE" id="PS00018">
    <property type="entry name" value="EF_HAND_1"/>
    <property type="match status" value="1"/>
</dbReference>
<sequence length="322" mass="35992">MDKNLLQRHRNRRNSPSAVQKSPCSKETEDLPPLDSLSLLTRPTFRVVVLLLGAYLGIGTFSFFLLMDHIEGKKTNGILDALYFCIVTMTTVGYGDLVPSSTLAKVLASLYVFTGMALVGLILSKAADYIVEKQEILLCRAFHFDDKSGPEYKEAEFHKVKYKFLTSMAILLVLIAVGLVFLSSVENLDFADALYCVCSTITTLGYGDESFSTAKGRLFAVFWILSSTICLAQFFFYLAELGSESRQRSLVKWLLGRKITSLDLEEADLDQDKAVSVAEFVLHELKRMGKIKQNDIAVLLERFKNLDLNHSGTLTPDDLIQL</sequence>
<dbReference type="GO" id="GO:0005509">
    <property type="term" value="F:calcium ion binding"/>
    <property type="evidence" value="ECO:0007669"/>
    <property type="project" value="InterPro"/>
</dbReference>
<dbReference type="AlphaFoldDB" id="A0A6P8DPG1"/>
<dbReference type="Proteomes" id="UP000515151">
    <property type="component" value="Chromosome 5"/>
</dbReference>
<evidence type="ECO:0000256" key="6">
    <source>
        <dbReference type="ARBA" id="ARBA00022989"/>
    </source>
</evidence>
<dbReference type="PANTHER" id="PTHR11003:SF271">
    <property type="entry name" value="TWO-PORE POTASSIUM CHANNEL 1-LIKE"/>
    <property type="match status" value="1"/>
</dbReference>
<evidence type="ECO:0000256" key="11">
    <source>
        <dbReference type="SAM" id="Phobius"/>
    </source>
</evidence>
<evidence type="ECO:0000256" key="8">
    <source>
        <dbReference type="ARBA" id="ARBA00023136"/>
    </source>
</evidence>
<dbReference type="Gene3D" id="1.10.287.70">
    <property type="match status" value="2"/>
</dbReference>
<dbReference type="GO" id="GO:0015271">
    <property type="term" value="F:outward rectifier potassium channel activity"/>
    <property type="evidence" value="ECO:0007669"/>
    <property type="project" value="TreeGrafter"/>
</dbReference>
<accession>A0A6P8DPG1</accession>
<comment type="subcellular location">
    <subcellularLocation>
        <location evidence="1">Membrane</location>
        <topology evidence="1">Multi-pass membrane protein</topology>
    </subcellularLocation>
</comment>
<evidence type="ECO:0000259" key="12">
    <source>
        <dbReference type="PROSITE" id="PS50222"/>
    </source>
</evidence>
<evidence type="ECO:0000256" key="2">
    <source>
        <dbReference type="ARBA" id="ARBA00010159"/>
    </source>
</evidence>
<keyword evidence="7" id="KW-0406">Ion transport</keyword>
<dbReference type="SUPFAM" id="SSF47473">
    <property type="entry name" value="EF-hand"/>
    <property type="match status" value="1"/>
</dbReference>
<reference evidence="14" key="2">
    <citation type="submission" date="2025-08" db="UniProtKB">
        <authorList>
            <consortium name="RefSeq"/>
        </authorList>
    </citation>
    <scope>IDENTIFICATION</scope>
    <source>
        <tissue evidence="14">Leaf</tissue>
    </source>
</reference>
<feature type="transmembrane region" description="Helical" evidence="11">
    <location>
        <begin position="164"/>
        <end position="185"/>
    </location>
</feature>
<feature type="transmembrane region" description="Helical" evidence="11">
    <location>
        <begin position="218"/>
        <end position="239"/>
    </location>
</feature>
<evidence type="ECO:0000313" key="13">
    <source>
        <dbReference type="Proteomes" id="UP000515151"/>
    </source>
</evidence>
<dbReference type="GeneID" id="116207456"/>
<dbReference type="Gene3D" id="1.10.238.10">
    <property type="entry name" value="EF-hand"/>
    <property type="match status" value="1"/>
</dbReference>
<feature type="transmembrane region" description="Helical" evidence="11">
    <location>
        <begin position="103"/>
        <end position="123"/>
    </location>
</feature>
<dbReference type="InterPro" id="IPR018247">
    <property type="entry name" value="EF_Hand_1_Ca_BS"/>
</dbReference>
<feature type="compositionally biased region" description="Basic residues" evidence="10">
    <location>
        <begin position="1"/>
        <end position="13"/>
    </location>
</feature>
<keyword evidence="4 11" id="KW-0812">Transmembrane</keyword>
<comment type="similarity">
    <text evidence="2">Belongs to the two pore domain potassium channel (TC 1.A.1.7) family.</text>
</comment>